<protein>
    <recommendedName>
        <fullName evidence="4">Outer envelope membrane protein 7</fullName>
    </recommendedName>
</protein>
<reference evidence="2" key="1">
    <citation type="journal article" date="2016" name="Nat. Genet.">
        <title>A high-quality carrot genome assembly provides new insights into carotenoid accumulation and asterid genome evolution.</title>
        <authorList>
            <person name="Iorizzo M."/>
            <person name="Ellison S."/>
            <person name="Senalik D."/>
            <person name="Zeng P."/>
            <person name="Satapoomin P."/>
            <person name="Huang J."/>
            <person name="Bowman M."/>
            <person name="Iovene M."/>
            <person name="Sanseverino W."/>
            <person name="Cavagnaro P."/>
            <person name="Yildiz M."/>
            <person name="Macko-Podgorni A."/>
            <person name="Moranska E."/>
            <person name="Grzebelus E."/>
            <person name="Grzebelus D."/>
            <person name="Ashrafi H."/>
            <person name="Zheng Z."/>
            <person name="Cheng S."/>
            <person name="Spooner D."/>
            <person name="Van Deynze A."/>
            <person name="Simon P."/>
        </authorList>
    </citation>
    <scope>NUCLEOTIDE SEQUENCE</scope>
    <source>
        <tissue evidence="2">Leaf</tissue>
    </source>
</reference>
<dbReference type="InterPro" id="IPR038944">
    <property type="entry name" value="OEP7-like"/>
</dbReference>
<dbReference type="GO" id="GO:0009707">
    <property type="term" value="C:chloroplast outer membrane"/>
    <property type="evidence" value="ECO:0007669"/>
    <property type="project" value="TreeGrafter"/>
</dbReference>
<dbReference type="EMBL" id="CP093345">
    <property type="protein sequence ID" value="WOG94833.1"/>
    <property type="molecule type" value="Genomic_DNA"/>
</dbReference>
<dbReference type="PANTHER" id="PTHR33982:SF5">
    <property type="entry name" value="OUTER ENVELOPE MEMBRANE PROTEIN 7"/>
    <property type="match status" value="1"/>
</dbReference>
<evidence type="ECO:0000313" key="3">
    <source>
        <dbReference type="Proteomes" id="UP000077755"/>
    </source>
</evidence>
<gene>
    <name evidence="2" type="ORF">DCAR_0314130</name>
</gene>
<evidence type="ECO:0000313" key="2">
    <source>
        <dbReference type="EMBL" id="WOG94833.1"/>
    </source>
</evidence>
<keyword evidence="3" id="KW-1185">Reference proteome</keyword>
<proteinExistence type="predicted"/>
<dbReference type="Proteomes" id="UP000077755">
    <property type="component" value="Chromosome 3"/>
</dbReference>
<reference evidence="2" key="2">
    <citation type="submission" date="2022-03" db="EMBL/GenBank/DDBJ databases">
        <title>Draft title - Genomic analysis of global carrot germplasm unveils the trajectory of domestication and the origin of high carotenoid orange carrot.</title>
        <authorList>
            <person name="Iorizzo M."/>
            <person name="Ellison S."/>
            <person name="Senalik D."/>
            <person name="Macko-Podgorni A."/>
            <person name="Grzebelus D."/>
            <person name="Bostan H."/>
            <person name="Rolling W."/>
            <person name="Curaba J."/>
            <person name="Simon P."/>
        </authorList>
    </citation>
    <scope>NUCLEOTIDE SEQUENCE</scope>
    <source>
        <tissue evidence="2">Leaf</tissue>
    </source>
</reference>
<accession>A0AAF0WUS3</accession>
<evidence type="ECO:0000256" key="1">
    <source>
        <dbReference type="SAM" id="MobiDB-lite"/>
    </source>
</evidence>
<feature type="region of interest" description="Disordered" evidence="1">
    <location>
        <begin position="39"/>
        <end position="68"/>
    </location>
</feature>
<organism evidence="2 3">
    <name type="scientific">Daucus carota subsp. sativus</name>
    <name type="common">Carrot</name>
    <dbReference type="NCBI Taxonomy" id="79200"/>
    <lineage>
        <taxon>Eukaryota</taxon>
        <taxon>Viridiplantae</taxon>
        <taxon>Streptophyta</taxon>
        <taxon>Embryophyta</taxon>
        <taxon>Tracheophyta</taxon>
        <taxon>Spermatophyta</taxon>
        <taxon>Magnoliopsida</taxon>
        <taxon>eudicotyledons</taxon>
        <taxon>Gunneridae</taxon>
        <taxon>Pentapetalae</taxon>
        <taxon>asterids</taxon>
        <taxon>campanulids</taxon>
        <taxon>Apiales</taxon>
        <taxon>Apiaceae</taxon>
        <taxon>Apioideae</taxon>
        <taxon>Scandiceae</taxon>
        <taxon>Daucinae</taxon>
        <taxon>Daucus</taxon>
        <taxon>Daucus sect. Daucus</taxon>
    </lineage>
</organism>
<evidence type="ECO:0008006" key="4">
    <source>
        <dbReference type="Google" id="ProtNLM"/>
    </source>
</evidence>
<dbReference type="PANTHER" id="PTHR33982">
    <property type="entry name" value="OUTER ENVELOPE MEMBRANE PROTEIN 7-RELATED"/>
    <property type="match status" value="1"/>
</dbReference>
<name>A0AAF0WUS3_DAUCS</name>
<dbReference type="AlphaFoldDB" id="A0AAF0WUS3"/>
<sequence length="68" mass="7047">MGKGNSVKTAAVVLGALALGWATIELAFKPWLDQARKAMNKSDPAKDPDDASTSAPPAPVIDEEQPAS</sequence>